<keyword evidence="4 11" id="KW-0808">Transferase</keyword>
<keyword evidence="2" id="KW-1003">Cell membrane</keyword>
<evidence type="ECO:0000256" key="6">
    <source>
        <dbReference type="ARBA" id="ARBA00022989"/>
    </source>
</evidence>
<name>A0AAW7JQP7_9BACT</name>
<evidence type="ECO:0000313" key="13">
    <source>
        <dbReference type="Proteomes" id="UP001168478"/>
    </source>
</evidence>
<dbReference type="GO" id="GO:0005886">
    <property type="term" value="C:plasma membrane"/>
    <property type="evidence" value="ECO:0007669"/>
    <property type="project" value="UniProtKB-SubCell"/>
</dbReference>
<evidence type="ECO:0000259" key="9">
    <source>
        <dbReference type="Pfam" id="PF13231"/>
    </source>
</evidence>
<keyword evidence="7 8" id="KW-0472">Membrane</keyword>
<dbReference type="RefSeq" id="WP_289824511.1">
    <property type="nucleotide sequence ID" value="NZ_JAUEIE010000001.1"/>
</dbReference>
<feature type="domain" description="Glycosyltransferase RgtA/B/C/D-like" evidence="9">
    <location>
        <begin position="65"/>
        <end position="222"/>
    </location>
</feature>
<evidence type="ECO:0000256" key="2">
    <source>
        <dbReference type="ARBA" id="ARBA00022475"/>
    </source>
</evidence>
<evidence type="ECO:0000256" key="4">
    <source>
        <dbReference type="ARBA" id="ARBA00022679"/>
    </source>
</evidence>
<dbReference type="EMBL" id="JAUEIF010000001">
    <property type="protein sequence ID" value="MDN0024215.1"/>
    <property type="molecule type" value="Genomic_DNA"/>
</dbReference>
<dbReference type="Proteomes" id="UP001168478">
    <property type="component" value="Unassembled WGS sequence"/>
</dbReference>
<reference evidence="11" key="1">
    <citation type="submission" date="2023-06" db="EMBL/GenBank/DDBJ databases">
        <authorList>
            <person name="Zeman M."/>
            <person name="Kubasova T."/>
            <person name="Jahodarova E."/>
            <person name="Nykrynova M."/>
            <person name="Rychlik I."/>
        </authorList>
    </citation>
    <scope>NUCLEOTIDE SEQUENCE</scope>
    <source>
        <strain evidence="11">ET15</strain>
        <strain evidence="10">ET37</strain>
    </source>
</reference>
<evidence type="ECO:0000313" key="11">
    <source>
        <dbReference type="EMBL" id="MDN0024215.1"/>
    </source>
</evidence>
<feature type="transmembrane region" description="Helical" evidence="8">
    <location>
        <begin position="417"/>
        <end position="436"/>
    </location>
</feature>
<dbReference type="AlphaFoldDB" id="A0AAW7JQP7"/>
<accession>A0AAW7JQP7</accession>
<dbReference type="GO" id="GO:0016763">
    <property type="term" value="F:pentosyltransferase activity"/>
    <property type="evidence" value="ECO:0007669"/>
    <property type="project" value="TreeGrafter"/>
</dbReference>
<feature type="transmembrane region" description="Helical" evidence="8">
    <location>
        <begin position="165"/>
        <end position="196"/>
    </location>
</feature>
<dbReference type="InterPro" id="IPR038731">
    <property type="entry name" value="RgtA/B/C-like"/>
</dbReference>
<dbReference type="EMBL" id="JAUEIE010000001">
    <property type="protein sequence ID" value="MDN0021719.1"/>
    <property type="molecule type" value="Genomic_DNA"/>
</dbReference>
<keyword evidence="6 8" id="KW-1133">Transmembrane helix</keyword>
<dbReference type="PANTHER" id="PTHR33908">
    <property type="entry name" value="MANNOSYLTRANSFERASE YKCB-RELATED"/>
    <property type="match status" value="1"/>
</dbReference>
<evidence type="ECO:0000256" key="1">
    <source>
        <dbReference type="ARBA" id="ARBA00004651"/>
    </source>
</evidence>
<feature type="transmembrane region" description="Helical" evidence="8">
    <location>
        <begin position="132"/>
        <end position="153"/>
    </location>
</feature>
<feature type="transmembrane region" description="Helical" evidence="8">
    <location>
        <begin position="7"/>
        <end position="26"/>
    </location>
</feature>
<evidence type="ECO:0000313" key="10">
    <source>
        <dbReference type="EMBL" id="MDN0021719.1"/>
    </source>
</evidence>
<keyword evidence="3 11" id="KW-0328">Glycosyltransferase</keyword>
<keyword evidence="12" id="KW-1185">Reference proteome</keyword>
<dbReference type="PANTHER" id="PTHR33908:SF11">
    <property type="entry name" value="MEMBRANE PROTEIN"/>
    <property type="match status" value="1"/>
</dbReference>
<dbReference type="Pfam" id="PF13231">
    <property type="entry name" value="PMT_2"/>
    <property type="match status" value="1"/>
</dbReference>
<dbReference type="GO" id="GO:0009103">
    <property type="term" value="P:lipopolysaccharide biosynthetic process"/>
    <property type="evidence" value="ECO:0007669"/>
    <property type="project" value="UniProtKB-ARBA"/>
</dbReference>
<evidence type="ECO:0000313" key="12">
    <source>
        <dbReference type="Proteomes" id="UP001167831"/>
    </source>
</evidence>
<gene>
    <name evidence="10" type="ORF">QVN81_01585</name>
    <name evidence="11" type="ORF">QVN84_01575</name>
</gene>
<keyword evidence="5 8" id="KW-0812">Transmembrane</keyword>
<organism evidence="11 13">
    <name type="scientific">Leyella lascolaii</name>
    <dbReference type="NCBI Taxonomy" id="1776379"/>
    <lineage>
        <taxon>Bacteria</taxon>
        <taxon>Pseudomonadati</taxon>
        <taxon>Bacteroidota</taxon>
        <taxon>Bacteroidia</taxon>
        <taxon>Bacteroidales</taxon>
        <taxon>Prevotellaceae</taxon>
        <taxon>Leyella</taxon>
    </lineage>
</organism>
<feature type="transmembrane region" description="Helical" evidence="8">
    <location>
        <begin position="304"/>
        <end position="326"/>
    </location>
</feature>
<evidence type="ECO:0000256" key="5">
    <source>
        <dbReference type="ARBA" id="ARBA00022692"/>
    </source>
</evidence>
<reference evidence="11" key="2">
    <citation type="submission" date="2023-08" db="EMBL/GenBank/DDBJ databases">
        <title>Identification and characterization of horizontal gene transfer across gut microbiota members of farm animals based on homology search.</title>
        <authorList>
            <person name="Schwarzerova J."/>
            <person name="Nykrynova M."/>
            <person name="Jureckova K."/>
            <person name="Cejkova D."/>
            <person name="Rychlik I."/>
        </authorList>
    </citation>
    <scope>NUCLEOTIDE SEQUENCE</scope>
    <source>
        <strain evidence="11">ET15</strain>
        <strain evidence="10">ET37</strain>
    </source>
</reference>
<comment type="caution">
    <text evidence="11">The sequence shown here is derived from an EMBL/GenBank/DDBJ whole genome shotgun (WGS) entry which is preliminary data.</text>
</comment>
<evidence type="ECO:0000256" key="7">
    <source>
        <dbReference type="ARBA" id="ARBA00023136"/>
    </source>
</evidence>
<evidence type="ECO:0000256" key="3">
    <source>
        <dbReference type="ARBA" id="ARBA00022676"/>
    </source>
</evidence>
<feature type="transmembrane region" description="Helical" evidence="8">
    <location>
        <begin position="208"/>
        <end position="228"/>
    </location>
</feature>
<dbReference type="Proteomes" id="UP001167831">
    <property type="component" value="Unassembled WGS sequence"/>
</dbReference>
<sequence>MKTSGKYIPLIAVIVTGLATLLPFLWQTEFFSMDEPREAMVAVSILKDGNIILPFTSGNDLTACPPLYHLCVALVSLPWGHVSEFTSRLPSALSLVVMCAAVFLFIRRRSTTPRAMLAALVMLTSYGLHREATACSPGMMGAALATGAMLLLYQWHEDGMRGLPLAATLCMALTGLTTGPLMVILPPAVFCIWLLVRGESVKNTAAKSVLCTAIALIVPAMWYAAAFAHTGGDFGRLFIAYHYGSLKGITTLNLFDHNLAGNLAYAATGFAPWLIFIAFTLLARPWKSAGIRLTPAFPAQWLRTARPLASFSATAAAALLVISWLPTGHHDISLLCCHVFLSMFTALYLAWLSRRHRSSAVAVFAAFTALAGILFSTAFQVIQSGAFSDIFFGTHKANARLSMAKALYDITPDATETALMTLPAVMGILLAGVLCAGRLRRSVRTLTAGTLCVLFSIYIALDAVCLPTMTGVVSLRQMTEAVNKAFHGQKLYSHISRPGMHFFGADFYLGGTIQPFLNPAPDSLGRVRKPTGGILIIPEKDSEEFIARHKEYVFTQRMRSLGHPSEVRDRIKFYKFVHVSKVNSPEDNYDPMSIKIDL</sequence>
<feature type="transmembrane region" description="Helical" evidence="8">
    <location>
        <begin position="89"/>
        <end position="106"/>
    </location>
</feature>
<feature type="transmembrane region" description="Helical" evidence="8">
    <location>
        <begin position="263"/>
        <end position="283"/>
    </location>
</feature>
<protein>
    <submittedName>
        <fullName evidence="11">Glycosyltransferase family 39 protein</fullName>
        <ecNumber evidence="11">2.4.-.-</ecNumber>
    </submittedName>
</protein>
<feature type="transmembrane region" description="Helical" evidence="8">
    <location>
        <begin position="359"/>
        <end position="382"/>
    </location>
</feature>
<comment type="subcellular location">
    <subcellularLocation>
        <location evidence="1">Cell membrane</location>
        <topology evidence="1">Multi-pass membrane protein</topology>
    </subcellularLocation>
</comment>
<dbReference type="EC" id="2.4.-.-" evidence="11"/>
<evidence type="ECO:0000256" key="8">
    <source>
        <dbReference type="SAM" id="Phobius"/>
    </source>
</evidence>
<proteinExistence type="predicted"/>
<dbReference type="InterPro" id="IPR050297">
    <property type="entry name" value="LipidA_mod_glycosyltrf_83"/>
</dbReference>
<feature type="transmembrane region" description="Helical" evidence="8">
    <location>
        <begin position="332"/>
        <end position="352"/>
    </location>
</feature>